<keyword evidence="1" id="KW-0812">Transmembrane</keyword>
<sequence length="591" mass="64757">MFSAPSTLRESTGTRASLPLSATALHVRNETGLTPSSSNGTFTNSTGAVAVPRIPLACNFTQEVTFKVSDVLVLTQGAQAIEANCSAYINVLESSSGFPLWERWQSSDRFSNCTFHEIATLFPNIPDGLPQLVFREGNLVFMAQPNMTDARRYKPLPPLELARRIDGDARFLPTLKDSTESFFRLYRETARCPDPARNITTGSGTGGQDNAALLLQSIDVATHQYSRCALQRAGSPAEIQPCTVSTTAKLWVLPKSFFIYFGASTCDAKLFSYLGVALSILLDVLQMCALMWLGLGHVSSFSWLQFLVKLAAGIGEPAIQALLLQRANGDTASGFVIAAMEFLQPSAAPIVAFVAGWWFSKGHGFQTLATDAVTTIIGVFMVLGFTTMRILTMAFTTSGAMSMLVPVGLLCAVGPWVVVYLLFGLVGLPMQLCFIFGMIEMWLCKSGHLFGYAMFFLGILVVALTFVAFTPIWALWELGWATRQKIRMHKGVLVKDEKGEEPLFPLARYFRARFQNTSRFKRGCVKFVFWLFIIMSMTSFVGKWMFMVNVLNFAGDAYCPSGYKEATFAGLVFKAVVLGAGVGLQFFGLTA</sequence>
<feature type="transmembrane region" description="Helical" evidence="1">
    <location>
        <begin position="335"/>
        <end position="360"/>
    </location>
</feature>
<feature type="transmembrane region" description="Helical" evidence="1">
    <location>
        <begin position="449"/>
        <end position="476"/>
    </location>
</feature>
<evidence type="ECO:0000313" key="3">
    <source>
        <dbReference type="Proteomes" id="UP001172155"/>
    </source>
</evidence>
<keyword evidence="3" id="KW-1185">Reference proteome</keyword>
<reference evidence="2" key="1">
    <citation type="submission" date="2023-06" db="EMBL/GenBank/DDBJ databases">
        <title>Genome-scale phylogeny and comparative genomics of the fungal order Sordariales.</title>
        <authorList>
            <consortium name="Lawrence Berkeley National Laboratory"/>
            <person name="Hensen N."/>
            <person name="Bonometti L."/>
            <person name="Westerberg I."/>
            <person name="Brannstrom I.O."/>
            <person name="Guillou S."/>
            <person name="Cros-Aarteil S."/>
            <person name="Calhoun S."/>
            <person name="Haridas S."/>
            <person name="Kuo A."/>
            <person name="Mondo S."/>
            <person name="Pangilinan J."/>
            <person name="Riley R."/>
            <person name="LaButti K."/>
            <person name="Andreopoulos B."/>
            <person name="Lipzen A."/>
            <person name="Chen C."/>
            <person name="Yanf M."/>
            <person name="Daum C."/>
            <person name="Ng V."/>
            <person name="Clum A."/>
            <person name="Steindorff A."/>
            <person name="Ohm R."/>
            <person name="Martin F."/>
            <person name="Silar P."/>
            <person name="Natvig D."/>
            <person name="Lalanne C."/>
            <person name="Gautier V."/>
            <person name="Ament-velasquez S.L."/>
            <person name="Kruys A."/>
            <person name="Hutchinson M.I."/>
            <person name="Powell A.J."/>
            <person name="Barry K."/>
            <person name="Miller A.N."/>
            <person name="Grigoriev I.V."/>
            <person name="Debuchy R."/>
            <person name="Gladieux P."/>
            <person name="Thoren M.H."/>
            <person name="Johannesson H."/>
        </authorList>
    </citation>
    <scope>NUCLEOTIDE SEQUENCE</scope>
    <source>
        <strain evidence="2">SMH3187-1</strain>
    </source>
</reference>
<dbReference type="Proteomes" id="UP001172155">
    <property type="component" value="Unassembled WGS sequence"/>
</dbReference>
<dbReference type="EMBL" id="JAUKUD010000001">
    <property type="protein sequence ID" value="KAK0755173.1"/>
    <property type="molecule type" value="Genomic_DNA"/>
</dbReference>
<feature type="transmembrane region" description="Helical" evidence="1">
    <location>
        <begin position="403"/>
        <end position="429"/>
    </location>
</feature>
<protein>
    <submittedName>
        <fullName evidence="2">Uncharacterized protein</fullName>
    </submittedName>
</protein>
<keyword evidence="1" id="KW-0472">Membrane</keyword>
<feature type="transmembrane region" description="Helical" evidence="1">
    <location>
        <begin position="566"/>
        <end position="589"/>
    </location>
</feature>
<feature type="transmembrane region" description="Helical" evidence="1">
    <location>
        <begin position="270"/>
        <end position="295"/>
    </location>
</feature>
<evidence type="ECO:0000313" key="2">
    <source>
        <dbReference type="EMBL" id="KAK0755173.1"/>
    </source>
</evidence>
<evidence type="ECO:0000256" key="1">
    <source>
        <dbReference type="SAM" id="Phobius"/>
    </source>
</evidence>
<name>A0AA40KDI9_9PEZI</name>
<organism evidence="2 3">
    <name type="scientific">Schizothecium vesticola</name>
    <dbReference type="NCBI Taxonomy" id="314040"/>
    <lineage>
        <taxon>Eukaryota</taxon>
        <taxon>Fungi</taxon>
        <taxon>Dikarya</taxon>
        <taxon>Ascomycota</taxon>
        <taxon>Pezizomycotina</taxon>
        <taxon>Sordariomycetes</taxon>
        <taxon>Sordariomycetidae</taxon>
        <taxon>Sordariales</taxon>
        <taxon>Schizotheciaceae</taxon>
        <taxon>Schizothecium</taxon>
    </lineage>
</organism>
<comment type="caution">
    <text evidence="2">The sequence shown here is derived from an EMBL/GenBank/DDBJ whole genome shotgun (WGS) entry which is preliminary data.</text>
</comment>
<accession>A0AA40KDI9</accession>
<feature type="transmembrane region" description="Helical" evidence="1">
    <location>
        <begin position="372"/>
        <end position="391"/>
    </location>
</feature>
<keyword evidence="1" id="KW-1133">Transmembrane helix</keyword>
<proteinExistence type="predicted"/>
<feature type="transmembrane region" description="Helical" evidence="1">
    <location>
        <begin position="527"/>
        <end position="546"/>
    </location>
</feature>
<dbReference type="AlphaFoldDB" id="A0AA40KDI9"/>
<gene>
    <name evidence="2" type="ORF">B0T18DRAFT_386924</name>
</gene>